<dbReference type="EMBL" id="WOSY01000011">
    <property type="protein sequence ID" value="NHN89313.1"/>
    <property type="molecule type" value="Genomic_DNA"/>
</dbReference>
<evidence type="ECO:0000313" key="3">
    <source>
        <dbReference type="Proteomes" id="UP000631653"/>
    </source>
</evidence>
<evidence type="ECO:0000256" key="1">
    <source>
        <dbReference type="SAM" id="SignalP"/>
    </source>
</evidence>
<reference evidence="2 3" key="1">
    <citation type="journal article" date="2020" name="Int. J. Syst. Evol. Microbiol.">
        <title>Novel acetic acid bacteria from cider fermentations: Acetobacter conturbans sp. nov. and Acetobacter fallax sp. nov.</title>
        <authorList>
            <person name="Sombolestani A.S."/>
            <person name="Cleenwerck I."/>
            <person name="Cnockaert M."/>
            <person name="Borremans W."/>
            <person name="Wieme A.D."/>
            <person name="De Vuyst L."/>
            <person name="Vandamme P."/>
        </authorList>
    </citation>
    <scope>NUCLEOTIDE SEQUENCE [LARGE SCALE GENOMIC DNA]</scope>
    <source>
        <strain evidence="2 3">LMG 1627</strain>
    </source>
</reference>
<feature type="chain" id="PRO_5047189687" description="Secreted protein" evidence="1">
    <location>
        <begin position="28"/>
        <end position="168"/>
    </location>
</feature>
<dbReference type="RefSeq" id="WP_173570648.1">
    <property type="nucleotide sequence ID" value="NZ_WOSY01000011.1"/>
</dbReference>
<dbReference type="Proteomes" id="UP000631653">
    <property type="component" value="Unassembled WGS sequence"/>
</dbReference>
<name>A0ABX0K4Q6_9PROT</name>
<comment type="caution">
    <text evidence="2">The sequence shown here is derived from an EMBL/GenBank/DDBJ whole genome shotgun (WGS) entry which is preliminary data.</text>
</comment>
<keyword evidence="1" id="KW-0732">Signal</keyword>
<evidence type="ECO:0000313" key="2">
    <source>
        <dbReference type="EMBL" id="NHN89313.1"/>
    </source>
</evidence>
<keyword evidence="3" id="KW-1185">Reference proteome</keyword>
<accession>A0ABX0K4Q6</accession>
<protein>
    <recommendedName>
        <fullName evidence="4">Secreted protein</fullName>
    </recommendedName>
</protein>
<organism evidence="2 3">
    <name type="scientific">Acetobacter conturbans</name>
    <dbReference type="NCBI Taxonomy" id="1737472"/>
    <lineage>
        <taxon>Bacteria</taxon>
        <taxon>Pseudomonadati</taxon>
        <taxon>Pseudomonadota</taxon>
        <taxon>Alphaproteobacteria</taxon>
        <taxon>Acetobacterales</taxon>
        <taxon>Acetobacteraceae</taxon>
        <taxon>Acetobacter</taxon>
    </lineage>
</organism>
<feature type="signal peptide" evidence="1">
    <location>
        <begin position="1"/>
        <end position="27"/>
    </location>
</feature>
<proteinExistence type="predicted"/>
<gene>
    <name evidence="2" type="ORF">GOB81_11845</name>
</gene>
<evidence type="ECO:0008006" key="4">
    <source>
        <dbReference type="Google" id="ProtNLM"/>
    </source>
</evidence>
<sequence>MTRPFLAATLAVTVTGLVVAAENSALAATTAPDTSITDGGDQIVFRVSQANLGPGYTWGNGVLHFGGIDYAIRVEGGGAPAIGYSSACAQGVVTGLSNPDQLDSTFWAVNTEATAGSGRGAMALQNSKGVELHLSTKSTGARLSAAAERLRFRIIGPSQKTFASSRCS</sequence>